<reference evidence="2 3" key="1">
    <citation type="submission" date="2024-09" db="EMBL/GenBank/DDBJ databases">
        <title>Rethinking Asexuality: The Enigmatic Case of Functional Sexual Genes in Lepraria (Stereocaulaceae).</title>
        <authorList>
            <person name="Doellman M."/>
            <person name="Sun Y."/>
            <person name="Barcenas-Pena A."/>
            <person name="Lumbsch H.T."/>
            <person name="Grewe F."/>
        </authorList>
    </citation>
    <scope>NUCLEOTIDE SEQUENCE [LARGE SCALE GENOMIC DNA]</scope>
    <source>
        <strain evidence="2 3">Grewe 0041</strain>
    </source>
</reference>
<dbReference type="EMBL" id="JBHFEH010000078">
    <property type="protein sequence ID" value="KAL2048849.1"/>
    <property type="molecule type" value="Genomic_DNA"/>
</dbReference>
<gene>
    <name evidence="2" type="ORF">ABVK25_010907</name>
</gene>
<feature type="compositionally biased region" description="Polar residues" evidence="1">
    <location>
        <begin position="7"/>
        <end position="31"/>
    </location>
</feature>
<evidence type="ECO:0000313" key="3">
    <source>
        <dbReference type="Proteomes" id="UP001590951"/>
    </source>
</evidence>
<evidence type="ECO:0000256" key="1">
    <source>
        <dbReference type="SAM" id="MobiDB-lite"/>
    </source>
</evidence>
<proteinExistence type="predicted"/>
<feature type="region of interest" description="Disordered" evidence="1">
    <location>
        <begin position="1"/>
        <end position="55"/>
    </location>
</feature>
<keyword evidence="3" id="KW-1185">Reference proteome</keyword>
<name>A0ABR4ATH6_9LECA</name>
<organism evidence="2 3">
    <name type="scientific">Lepraria finkii</name>
    <dbReference type="NCBI Taxonomy" id="1340010"/>
    <lineage>
        <taxon>Eukaryota</taxon>
        <taxon>Fungi</taxon>
        <taxon>Dikarya</taxon>
        <taxon>Ascomycota</taxon>
        <taxon>Pezizomycotina</taxon>
        <taxon>Lecanoromycetes</taxon>
        <taxon>OSLEUM clade</taxon>
        <taxon>Lecanoromycetidae</taxon>
        <taxon>Lecanorales</taxon>
        <taxon>Lecanorineae</taxon>
        <taxon>Stereocaulaceae</taxon>
        <taxon>Lepraria</taxon>
    </lineage>
</organism>
<protein>
    <submittedName>
        <fullName evidence="2">Uncharacterized protein</fullName>
    </submittedName>
</protein>
<comment type="caution">
    <text evidence="2">The sequence shown here is derived from an EMBL/GenBank/DDBJ whole genome shotgun (WGS) entry which is preliminary data.</text>
</comment>
<evidence type="ECO:0000313" key="2">
    <source>
        <dbReference type="EMBL" id="KAL2048849.1"/>
    </source>
</evidence>
<sequence>MLGGNGRSTRATSVESELAPATSQDPPSQEQTETHARLSTCIPIPEPIDRPTSASAALFQEPYMWDGGEDDRTAAVVANLSAPAPSTALPAVSGSGSCA</sequence>
<dbReference type="Proteomes" id="UP001590951">
    <property type="component" value="Unassembled WGS sequence"/>
</dbReference>
<accession>A0ABR4ATH6</accession>